<dbReference type="CDD" id="cd14846">
    <property type="entry name" value="Peptidase_M15_like"/>
    <property type="match status" value="1"/>
</dbReference>
<keyword evidence="2" id="KW-0645">Protease</keyword>
<dbReference type="PANTHER" id="PTHR34385">
    <property type="entry name" value="D-ALANYL-D-ALANINE CARBOXYPEPTIDASE"/>
    <property type="match status" value="1"/>
</dbReference>
<accession>A0A7I7U3P3</accession>
<sequence>MSARRRAASPGVTRTLVALGGALATILMPACGRAPEVMLVQTSIVVPPAPTPPVAAGDTLTIGTAAVDTTGGWLPDGVLLSPFDAANPILSQLDPSLLSAVQEAARAAEAEGVEMSVASGWRSQGFQQRLFDDAIATYGSVEVAAQFVATPEVSKHVTGQAVDIGPPEADRWLIANGNRFGLCQIYANEIWHFERAADAQGNCPPLRPNAAG</sequence>
<reference evidence="2 3" key="1">
    <citation type="journal article" date="2019" name="Emerg. Microbes Infect.">
        <title>Comprehensive subspecies identification of 175 nontuberculous mycobacteria species based on 7547 genomic profiles.</title>
        <authorList>
            <person name="Matsumoto Y."/>
            <person name="Kinjo T."/>
            <person name="Motooka D."/>
            <person name="Nabeya D."/>
            <person name="Jung N."/>
            <person name="Uechi K."/>
            <person name="Horii T."/>
            <person name="Iida T."/>
            <person name="Fujita J."/>
            <person name="Nakamura S."/>
        </authorList>
    </citation>
    <scope>NUCLEOTIDE SEQUENCE [LARGE SCALE GENOMIC DNA]</scope>
    <source>
        <strain evidence="2 3">JCM 6367</strain>
    </source>
</reference>
<keyword evidence="2" id="KW-0121">Carboxypeptidase</keyword>
<dbReference type="Pfam" id="PF02557">
    <property type="entry name" value="VanY"/>
    <property type="match status" value="1"/>
</dbReference>
<organism evidence="2 3">
    <name type="scientific">Mycolicibacterium parafortuitum</name>
    <name type="common">Mycobacterium parafortuitum</name>
    <dbReference type="NCBI Taxonomy" id="39692"/>
    <lineage>
        <taxon>Bacteria</taxon>
        <taxon>Bacillati</taxon>
        <taxon>Actinomycetota</taxon>
        <taxon>Actinomycetes</taxon>
        <taxon>Mycobacteriales</taxon>
        <taxon>Mycobacteriaceae</taxon>
        <taxon>Mycolicibacterium</taxon>
    </lineage>
</organism>
<dbReference type="SUPFAM" id="SSF55166">
    <property type="entry name" value="Hedgehog/DD-peptidase"/>
    <property type="match status" value="1"/>
</dbReference>
<evidence type="ECO:0000313" key="2">
    <source>
        <dbReference type="EMBL" id="BBY75942.1"/>
    </source>
</evidence>
<evidence type="ECO:0000313" key="3">
    <source>
        <dbReference type="Proteomes" id="UP000466554"/>
    </source>
</evidence>
<dbReference type="InterPro" id="IPR003709">
    <property type="entry name" value="VanY-like_core_dom"/>
</dbReference>
<dbReference type="InterPro" id="IPR052179">
    <property type="entry name" value="DD-CPase-like"/>
</dbReference>
<name>A0A7I7U3P3_MYCPF</name>
<keyword evidence="2" id="KW-0378">Hydrolase</keyword>
<gene>
    <name evidence="2" type="ORF">MPRF_28410</name>
</gene>
<dbReference type="Proteomes" id="UP000466554">
    <property type="component" value="Chromosome"/>
</dbReference>
<dbReference type="Gene3D" id="3.30.1380.10">
    <property type="match status" value="1"/>
</dbReference>
<dbReference type="GO" id="GO:0006508">
    <property type="term" value="P:proteolysis"/>
    <property type="evidence" value="ECO:0007669"/>
    <property type="project" value="InterPro"/>
</dbReference>
<dbReference type="InterPro" id="IPR009045">
    <property type="entry name" value="Zn_M74/Hedgehog-like"/>
</dbReference>
<protein>
    <submittedName>
        <fullName evidence="2">D-alanyl-D-alanine carboxypeptidase</fullName>
    </submittedName>
</protein>
<evidence type="ECO:0000259" key="1">
    <source>
        <dbReference type="Pfam" id="PF02557"/>
    </source>
</evidence>
<proteinExistence type="predicted"/>
<feature type="domain" description="D-alanyl-D-alanine carboxypeptidase-like core" evidence="1">
    <location>
        <begin position="92"/>
        <end position="171"/>
    </location>
</feature>
<dbReference type="PANTHER" id="PTHR34385:SF1">
    <property type="entry name" value="PEPTIDOGLYCAN L-ALANYL-D-GLUTAMATE ENDOPEPTIDASE CWLK"/>
    <property type="match status" value="1"/>
</dbReference>
<dbReference type="AlphaFoldDB" id="A0A7I7U3P3"/>
<dbReference type="GO" id="GO:0004180">
    <property type="term" value="F:carboxypeptidase activity"/>
    <property type="evidence" value="ECO:0007669"/>
    <property type="project" value="UniProtKB-KW"/>
</dbReference>
<dbReference type="EMBL" id="AP022598">
    <property type="protein sequence ID" value="BBY75942.1"/>
    <property type="molecule type" value="Genomic_DNA"/>
</dbReference>